<gene>
    <name evidence="1" type="ORF">ISF6_3582</name>
</gene>
<reference evidence="2" key="1">
    <citation type="submission" date="2015-07" db="EMBL/GenBank/DDBJ databases">
        <title>Discovery of a poly(ethylene terephthalate assimilation.</title>
        <authorList>
            <person name="Yoshida S."/>
            <person name="Hiraga K."/>
            <person name="Takehana T."/>
            <person name="Taniguchi I."/>
            <person name="Yamaji H."/>
            <person name="Maeda Y."/>
            <person name="Toyohara K."/>
            <person name="Miyamoto K."/>
            <person name="Kimura Y."/>
            <person name="Oda K."/>
        </authorList>
    </citation>
    <scope>NUCLEOTIDE SEQUENCE [LARGE SCALE GENOMIC DNA]</scope>
    <source>
        <strain evidence="2">NBRC 110686 / TISTR 2288 / 201-F6</strain>
    </source>
</reference>
<evidence type="ECO:0008006" key="3">
    <source>
        <dbReference type="Google" id="ProtNLM"/>
    </source>
</evidence>
<dbReference type="EMBL" id="BBYR01000052">
    <property type="protein sequence ID" value="GAP37637.1"/>
    <property type="molecule type" value="Genomic_DNA"/>
</dbReference>
<dbReference type="STRING" id="1547922.ISF6_3582"/>
<sequence length="108" mass="11574">MLLPLGAGAETLRCGGQWAELGDTRAAVRGKCGEPWQRDEACRSPRFGAGTPGGPVVLPGAVPGKPPRAPACVAGEEWTYRPGPGQFLTTLRFEEGRLVEIRYGDRIR</sequence>
<organism evidence="1 2">
    <name type="scientific">Piscinibacter sakaiensis</name>
    <name type="common">Ideonella sakaiensis</name>
    <dbReference type="NCBI Taxonomy" id="1547922"/>
    <lineage>
        <taxon>Bacteria</taxon>
        <taxon>Pseudomonadati</taxon>
        <taxon>Pseudomonadota</taxon>
        <taxon>Betaproteobacteria</taxon>
        <taxon>Burkholderiales</taxon>
        <taxon>Sphaerotilaceae</taxon>
        <taxon>Piscinibacter</taxon>
    </lineage>
</organism>
<name>A0A0K8P4Q1_PISS1</name>
<protein>
    <recommendedName>
        <fullName evidence="3">DUF2845 domain-containing protein</fullName>
    </recommendedName>
</protein>
<evidence type="ECO:0000313" key="1">
    <source>
        <dbReference type="EMBL" id="GAP37637.1"/>
    </source>
</evidence>
<evidence type="ECO:0000313" key="2">
    <source>
        <dbReference type="Proteomes" id="UP000037660"/>
    </source>
</evidence>
<keyword evidence="2" id="KW-1185">Reference proteome</keyword>
<proteinExistence type="predicted"/>
<dbReference type="AlphaFoldDB" id="A0A0K8P4Q1"/>
<reference evidence="1 2" key="2">
    <citation type="journal article" date="2016" name="Science">
        <title>A bacterium that degrades and assimilates poly(ethylene terephthalate).</title>
        <authorList>
            <person name="Yoshida S."/>
            <person name="Hiraga K."/>
            <person name="Takehana T."/>
            <person name="Taniguchi I."/>
            <person name="Yamaji H."/>
            <person name="Maeda Y."/>
            <person name="Toyohara K."/>
            <person name="Miyamoto K."/>
            <person name="Kimura Y."/>
            <person name="Oda K."/>
        </authorList>
    </citation>
    <scope>NUCLEOTIDE SEQUENCE [LARGE SCALE GENOMIC DNA]</scope>
    <source>
        <strain evidence="2">NBRC 110686 / TISTR 2288 / 201-F6</strain>
    </source>
</reference>
<comment type="caution">
    <text evidence="1">The sequence shown here is derived from an EMBL/GenBank/DDBJ whole genome shotgun (WGS) entry which is preliminary data.</text>
</comment>
<dbReference type="Pfam" id="PF11006">
    <property type="entry name" value="DUF2845"/>
    <property type="match status" value="1"/>
</dbReference>
<dbReference type="InterPro" id="IPR021268">
    <property type="entry name" value="DUF2845"/>
</dbReference>
<accession>A0A0K8P4Q1</accession>
<dbReference type="Proteomes" id="UP000037660">
    <property type="component" value="Unassembled WGS sequence"/>
</dbReference>